<comment type="function">
    <text evidence="9">Site-specific tyrosine recombinase, which acts by catalyzing the cutting and rejoining of the recombining DNA molecules. The XerC-XerD complex is essential to convert dimers of the bacterial chromosome into monomers to permit their segregation at cell division. It also contributes to the segregational stability of plasmids.</text>
</comment>
<dbReference type="InterPro" id="IPR011010">
    <property type="entry name" value="DNA_brk_join_enz"/>
</dbReference>
<evidence type="ECO:0000313" key="12">
    <source>
        <dbReference type="EMBL" id="ADP71810.1"/>
    </source>
</evidence>
<evidence type="ECO:0000256" key="2">
    <source>
        <dbReference type="ARBA" id="ARBA00022490"/>
    </source>
</evidence>
<dbReference type="EMBL" id="CP002292">
    <property type="protein sequence ID" value="ADP71810.1"/>
    <property type="molecule type" value="Genomic_DNA"/>
</dbReference>
<dbReference type="GO" id="GO:0005737">
    <property type="term" value="C:cytoplasm"/>
    <property type="evidence" value="ECO:0007669"/>
    <property type="project" value="UniProtKB-SubCell"/>
</dbReference>
<evidence type="ECO:0000259" key="11">
    <source>
        <dbReference type="PROSITE" id="PS51900"/>
    </source>
</evidence>
<evidence type="ECO:0000256" key="4">
    <source>
        <dbReference type="ARBA" id="ARBA00022829"/>
    </source>
</evidence>
<dbReference type="HOGENOM" id="CLU_027562_9_0_5"/>
<dbReference type="Gene3D" id="1.10.150.130">
    <property type="match status" value="1"/>
</dbReference>
<keyword evidence="2 9" id="KW-0963">Cytoplasm</keyword>
<dbReference type="GO" id="GO:0051301">
    <property type="term" value="P:cell division"/>
    <property type="evidence" value="ECO:0007669"/>
    <property type="project" value="UniProtKB-KW"/>
</dbReference>
<dbReference type="InterPro" id="IPR002104">
    <property type="entry name" value="Integrase_catalytic"/>
</dbReference>
<dbReference type="GO" id="GO:0007059">
    <property type="term" value="P:chromosome segregation"/>
    <property type="evidence" value="ECO:0007669"/>
    <property type="project" value="UniProtKB-UniRule"/>
</dbReference>
<dbReference type="Proteomes" id="UP000001399">
    <property type="component" value="Chromosome"/>
</dbReference>
<proteinExistence type="inferred from homology"/>
<dbReference type="AlphaFoldDB" id="E3I6U2"/>
<comment type="subunit">
    <text evidence="9">Forms a cyclic heterotetrameric complex composed of two molecules of XerC and two molecules of XerD.</text>
</comment>
<organism evidence="12 13">
    <name type="scientific">Rhodomicrobium vannielii (strain ATCC 17100 / DSM 162 / LMG 4299 / NCIMB 10020 / ATH 3.1.1)</name>
    <dbReference type="NCBI Taxonomy" id="648757"/>
    <lineage>
        <taxon>Bacteria</taxon>
        <taxon>Pseudomonadati</taxon>
        <taxon>Pseudomonadota</taxon>
        <taxon>Alphaproteobacteria</taxon>
        <taxon>Hyphomicrobiales</taxon>
        <taxon>Hyphomicrobiaceae</taxon>
        <taxon>Rhodomicrobium</taxon>
    </lineage>
</organism>
<evidence type="ECO:0000256" key="7">
    <source>
        <dbReference type="ARBA" id="ARBA00023172"/>
    </source>
</evidence>
<keyword evidence="4 9" id="KW-0159">Chromosome partition</keyword>
<dbReference type="Pfam" id="PF02899">
    <property type="entry name" value="Phage_int_SAM_1"/>
    <property type="match status" value="1"/>
</dbReference>
<dbReference type="PROSITE" id="PS51898">
    <property type="entry name" value="TYR_RECOMBINASE"/>
    <property type="match status" value="1"/>
</dbReference>
<feature type="active site" description="O-(3'-phospho-DNA)-tyrosine intermediate" evidence="9">
    <location>
        <position position="307"/>
    </location>
</feature>
<dbReference type="NCBIfam" id="NF001399">
    <property type="entry name" value="PRK00283.1"/>
    <property type="match status" value="1"/>
</dbReference>
<dbReference type="GO" id="GO:0009037">
    <property type="term" value="F:tyrosine-based site-specific recombinase activity"/>
    <property type="evidence" value="ECO:0007669"/>
    <property type="project" value="UniProtKB-UniRule"/>
</dbReference>
<dbReference type="Pfam" id="PF00589">
    <property type="entry name" value="Phage_integrase"/>
    <property type="match status" value="1"/>
</dbReference>
<evidence type="ECO:0000256" key="1">
    <source>
        <dbReference type="ARBA" id="ARBA00004496"/>
    </source>
</evidence>
<name>E3I6U2_RHOVT</name>
<accession>E3I6U2</accession>
<dbReference type="RefSeq" id="WP_013420188.1">
    <property type="nucleotide sequence ID" value="NC_014664.1"/>
</dbReference>
<feature type="active site" evidence="9">
    <location>
        <position position="167"/>
    </location>
</feature>
<keyword evidence="13" id="KW-1185">Reference proteome</keyword>
<feature type="active site" evidence="9">
    <location>
        <position position="275"/>
    </location>
</feature>
<feature type="active site" evidence="9">
    <location>
        <position position="298"/>
    </location>
</feature>
<dbReference type="InterPro" id="IPR013762">
    <property type="entry name" value="Integrase-like_cat_sf"/>
</dbReference>
<evidence type="ECO:0000256" key="8">
    <source>
        <dbReference type="ARBA" id="ARBA00023306"/>
    </source>
</evidence>
<keyword evidence="3 9" id="KW-0132">Cell division</keyword>
<comment type="similarity">
    <text evidence="9">Belongs to the 'phage' integrase family. XerC subfamily.</text>
</comment>
<evidence type="ECO:0000256" key="6">
    <source>
        <dbReference type="ARBA" id="ARBA00023125"/>
    </source>
</evidence>
<evidence type="ECO:0000256" key="5">
    <source>
        <dbReference type="ARBA" id="ARBA00022908"/>
    </source>
</evidence>
<keyword evidence="5 9" id="KW-0229">DNA integration</keyword>
<protein>
    <recommendedName>
        <fullName evidence="9">Tyrosine recombinase XerC</fullName>
    </recommendedName>
</protein>
<dbReference type="InterPro" id="IPR010998">
    <property type="entry name" value="Integrase_recombinase_N"/>
</dbReference>
<dbReference type="eggNOG" id="COG4974">
    <property type="taxonomic scope" value="Bacteria"/>
</dbReference>
<evidence type="ECO:0000256" key="3">
    <source>
        <dbReference type="ARBA" id="ARBA00022618"/>
    </source>
</evidence>
<feature type="active site" evidence="9">
    <location>
        <position position="191"/>
    </location>
</feature>
<dbReference type="HAMAP" id="MF_01808">
    <property type="entry name" value="Recomb_XerC_XerD"/>
    <property type="match status" value="1"/>
</dbReference>
<dbReference type="InterPro" id="IPR044068">
    <property type="entry name" value="CB"/>
</dbReference>
<dbReference type="InterPro" id="IPR023009">
    <property type="entry name" value="Tyrosine_recombinase_XerC/XerD"/>
</dbReference>
<dbReference type="STRING" id="648757.Rvan_2595"/>
<dbReference type="PROSITE" id="PS51900">
    <property type="entry name" value="CB"/>
    <property type="match status" value="1"/>
</dbReference>
<evidence type="ECO:0000256" key="9">
    <source>
        <dbReference type="HAMAP-Rule" id="MF_01808"/>
    </source>
</evidence>
<feature type="domain" description="Core-binding (CB)" evidence="11">
    <location>
        <begin position="11"/>
        <end position="96"/>
    </location>
</feature>
<dbReference type="GO" id="GO:0006313">
    <property type="term" value="P:DNA transposition"/>
    <property type="evidence" value="ECO:0007669"/>
    <property type="project" value="UniProtKB-UniRule"/>
</dbReference>
<feature type="domain" description="Tyr recombinase" evidence="10">
    <location>
        <begin position="117"/>
        <end position="320"/>
    </location>
</feature>
<sequence>MGRPPSAPASAADEPLIDAYLAMMRAERGASANTVAAYAADLREMSRFLAERGETFAACARADLEAFFSDRAEAGLLANSAARKLSCLKRFMLFLVAEKMRDDDPARLIDGVKARRVLPMTLTIAEVDLLLDAAHQAAAFGDPQTSSGRRALRLACLLELLYATGLRVSELVGLPRAAFLGDRKMLTVKGKGGRERIIPLNAKARTVLDCWLDALEAAARADGKAGGAGASASKWLFPSWGEDGHLTRQKFAQDLKALGARLGIDAERLSPHVLRHAFATHLLDRGVDLRVLQTLLGHADISTTQIYTHVMEDRLRQTVFDFHPLSEGAAEKET</sequence>
<dbReference type="GO" id="GO:0003677">
    <property type="term" value="F:DNA binding"/>
    <property type="evidence" value="ECO:0007669"/>
    <property type="project" value="UniProtKB-UniRule"/>
</dbReference>
<keyword evidence="8 9" id="KW-0131">Cell cycle</keyword>
<evidence type="ECO:0000259" key="10">
    <source>
        <dbReference type="PROSITE" id="PS51898"/>
    </source>
</evidence>
<dbReference type="KEGG" id="rva:Rvan_2595"/>
<feature type="active site" evidence="9">
    <location>
        <position position="272"/>
    </location>
</feature>
<dbReference type="PANTHER" id="PTHR30349:SF90">
    <property type="entry name" value="TYROSINE RECOMBINASE XERD"/>
    <property type="match status" value="1"/>
</dbReference>
<comment type="subcellular location">
    <subcellularLocation>
        <location evidence="1 9">Cytoplasm</location>
    </subcellularLocation>
</comment>
<evidence type="ECO:0000313" key="13">
    <source>
        <dbReference type="Proteomes" id="UP000001399"/>
    </source>
</evidence>
<dbReference type="SUPFAM" id="SSF56349">
    <property type="entry name" value="DNA breaking-rejoining enzymes"/>
    <property type="match status" value="1"/>
</dbReference>
<reference evidence="13" key="1">
    <citation type="journal article" date="2011" name="J. Bacteriol.">
        <title>Genome sequences of eight morphologically diverse alphaproteobacteria.</title>
        <authorList>
            <consortium name="US DOE Joint Genome Institute"/>
            <person name="Brown P.J."/>
            <person name="Kysela D.T."/>
            <person name="Buechlein A."/>
            <person name="Hemmerich C."/>
            <person name="Brun Y.V."/>
        </authorList>
    </citation>
    <scope>NUCLEOTIDE SEQUENCE [LARGE SCALE GENOMIC DNA]</scope>
    <source>
        <strain evidence="13">ATCC 17100 / ATH 3.1.1 / DSM 162 / LMG 4299</strain>
    </source>
</reference>
<keyword evidence="6 9" id="KW-0238">DNA-binding</keyword>
<keyword evidence="7 9" id="KW-0233">DNA recombination</keyword>
<dbReference type="Gene3D" id="1.10.443.10">
    <property type="entry name" value="Intergrase catalytic core"/>
    <property type="match status" value="1"/>
</dbReference>
<dbReference type="InterPro" id="IPR050090">
    <property type="entry name" value="Tyrosine_recombinase_XerCD"/>
</dbReference>
<gene>
    <name evidence="9" type="primary">xerC</name>
    <name evidence="12" type="ordered locus">Rvan_2595</name>
</gene>
<dbReference type="InterPro" id="IPR004107">
    <property type="entry name" value="Integrase_SAM-like_N"/>
</dbReference>
<dbReference type="PANTHER" id="PTHR30349">
    <property type="entry name" value="PHAGE INTEGRASE-RELATED"/>
    <property type="match status" value="1"/>
</dbReference>